<protein>
    <submittedName>
        <fullName evidence="2">Uncharacterized protein</fullName>
    </submittedName>
</protein>
<organism evidence="2 3">
    <name type="scientific">Ramlibacter agri</name>
    <dbReference type="NCBI Taxonomy" id="2728837"/>
    <lineage>
        <taxon>Bacteria</taxon>
        <taxon>Pseudomonadati</taxon>
        <taxon>Pseudomonadota</taxon>
        <taxon>Betaproteobacteria</taxon>
        <taxon>Burkholderiales</taxon>
        <taxon>Comamonadaceae</taxon>
        <taxon>Ramlibacter</taxon>
    </lineage>
</organism>
<dbReference type="RefSeq" id="WP_169422932.1">
    <property type="nucleotide sequence ID" value="NZ_JABBFX010000006.1"/>
</dbReference>
<dbReference type="Proteomes" id="UP000541185">
    <property type="component" value="Unassembled WGS sequence"/>
</dbReference>
<keyword evidence="1" id="KW-0472">Membrane</keyword>
<gene>
    <name evidence="2" type="ORF">HHL11_32930</name>
</gene>
<feature type="transmembrane region" description="Helical" evidence="1">
    <location>
        <begin position="47"/>
        <end position="63"/>
    </location>
</feature>
<reference evidence="2 3" key="1">
    <citation type="submission" date="2020-04" db="EMBL/GenBank/DDBJ databases">
        <title>Ramlibacter sp. G-1-2-2 isolated from soil.</title>
        <authorList>
            <person name="Dahal R.H."/>
        </authorList>
    </citation>
    <scope>NUCLEOTIDE SEQUENCE [LARGE SCALE GENOMIC DNA]</scope>
    <source>
        <strain evidence="2 3">G-1-2-2</strain>
    </source>
</reference>
<dbReference type="AlphaFoldDB" id="A0A848HDP2"/>
<comment type="caution">
    <text evidence="2">The sequence shown here is derived from an EMBL/GenBank/DDBJ whole genome shotgun (WGS) entry which is preliminary data.</text>
</comment>
<keyword evidence="1" id="KW-0812">Transmembrane</keyword>
<name>A0A848HDP2_9BURK</name>
<feature type="transmembrane region" description="Helical" evidence="1">
    <location>
        <begin position="70"/>
        <end position="90"/>
    </location>
</feature>
<keyword evidence="3" id="KW-1185">Reference proteome</keyword>
<proteinExistence type="predicted"/>
<evidence type="ECO:0000256" key="1">
    <source>
        <dbReference type="SAM" id="Phobius"/>
    </source>
</evidence>
<evidence type="ECO:0000313" key="3">
    <source>
        <dbReference type="Proteomes" id="UP000541185"/>
    </source>
</evidence>
<keyword evidence="1" id="KW-1133">Transmembrane helix</keyword>
<dbReference type="EMBL" id="JABBFX010000006">
    <property type="protein sequence ID" value="NML48594.1"/>
    <property type="molecule type" value="Genomic_DNA"/>
</dbReference>
<feature type="transmembrane region" description="Helical" evidence="1">
    <location>
        <begin position="96"/>
        <end position="114"/>
    </location>
</feature>
<accession>A0A848HDP2</accession>
<sequence length="124" mass="13465">MSGLGLLRIAALCAFAYAALCIAGLVTHFQHTGNFGALLHGLLRPEVGLVFAIALLVGIGVWARYAWAWWVGLAAAVFQIYRITIGYWHAGRIPHAFAVLLALALLIAFLVLVLQRKARLACNR</sequence>
<evidence type="ECO:0000313" key="2">
    <source>
        <dbReference type="EMBL" id="NML48594.1"/>
    </source>
</evidence>